<name>A0A4C1WLH4_EUMVA</name>
<evidence type="ECO:0000256" key="1">
    <source>
        <dbReference type="SAM" id="MobiDB-lite"/>
    </source>
</evidence>
<dbReference type="AlphaFoldDB" id="A0A4C1WLH4"/>
<dbReference type="Proteomes" id="UP000299102">
    <property type="component" value="Unassembled WGS sequence"/>
</dbReference>
<keyword evidence="3" id="KW-1185">Reference proteome</keyword>
<feature type="region of interest" description="Disordered" evidence="1">
    <location>
        <begin position="105"/>
        <end position="132"/>
    </location>
</feature>
<reference evidence="2 3" key="1">
    <citation type="journal article" date="2019" name="Commun. Biol.">
        <title>The bagworm genome reveals a unique fibroin gene that provides high tensile strength.</title>
        <authorList>
            <person name="Kono N."/>
            <person name="Nakamura H."/>
            <person name="Ohtoshi R."/>
            <person name="Tomita M."/>
            <person name="Numata K."/>
            <person name="Arakawa K."/>
        </authorList>
    </citation>
    <scope>NUCLEOTIDE SEQUENCE [LARGE SCALE GENOMIC DNA]</scope>
</reference>
<accession>A0A4C1WLH4</accession>
<gene>
    <name evidence="2" type="ORF">EVAR_48313_1</name>
</gene>
<sequence>MVQNKNAAEKKEESGSIDPAHCIICRQFRAAEFQTRKVVVLKPRRVPDGSTVAAWLHYHFDSKLAADKAFDLQAGNVSAALRILRPFNEHLILCTGESQKQIRNAGSGRGALQRLQPAATAQHKSPADDSQV</sequence>
<organism evidence="2 3">
    <name type="scientific">Eumeta variegata</name>
    <name type="common">Bagworm moth</name>
    <name type="synonym">Eumeta japonica</name>
    <dbReference type="NCBI Taxonomy" id="151549"/>
    <lineage>
        <taxon>Eukaryota</taxon>
        <taxon>Metazoa</taxon>
        <taxon>Ecdysozoa</taxon>
        <taxon>Arthropoda</taxon>
        <taxon>Hexapoda</taxon>
        <taxon>Insecta</taxon>
        <taxon>Pterygota</taxon>
        <taxon>Neoptera</taxon>
        <taxon>Endopterygota</taxon>
        <taxon>Lepidoptera</taxon>
        <taxon>Glossata</taxon>
        <taxon>Ditrysia</taxon>
        <taxon>Tineoidea</taxon>
        <taxon>Psychidae</taxon>
        <taxon>Oiketicinae</taxon>
        <taxon>Eumeta</taxon>
    </lineage>
</organism>
<protein>
    <submittedName>
        <fullName evidence="2">Uncharacterized protein</fullName>
    </submittedName>
</protein>
<evidence type="ECO:0000313" key="3">
    <source>
        <dbReference type="Proteomes" id="UP000299102"/>
    </source>
</evidence>
<comment type="caution">
    <text evidence="2">The sequence shown here is derived from an EMBL/GenBank/DDBJ whole genome shotgun (WGS) entry which is preliminary data.</text>
</comment>
<evidence type="ECO:0000313" key="2">
    <source>
        <dbReference type="EMBL" id="GBP51690.1"/>
    </source>
</evidence>
<proteinExistence type="predicted"/>
<dbReference type="EMBL" id="BGZK01000586">
    <property type="protein sequence ID" value="GBP51690.1"/>
    <property type="molecule type" value="Genomic_DNA"/>
</dbReference>